<dbReference type="RefSeq" id="WP_003537247.1">
    <property type="nucleotide sequence ID" value="NZ_AP031443.1"/>
</dbReference>
<dbReference type="SUPFAM" id="SSF53697">
    <property type="entry name" value="SIS domain"/>
    <property type="match status" value="1"/>
</dbReference>
<dbReference type="PROSITE" id="PS51071">
    <property type="entry name" value="HTH_RPIR"/>
    <property type="match status" value="1"/>
</dbReference>
<name>A0AB35IQ52_9FIRM</name>
<feature type="domain" description="HTH rpiR-type" evidence="1">
    <location>
        <begin position="4"/>
        <end position="80"/>
    </location>
</feature>
<accession>A0AB35IQ52</accession>
<dbReference type="PANTHER" id="PTHR30514">
    <property type="entry name" value="GLUCOKINASE"/>
    <property type="match status" value="1"/>
</dbReference>
<dbReference type="SUPFAM" id="SSF46689">
    <property type="entry name" value="Homeodomain-like"/>
    <property type="match status" value="1"/>
</dbReference>
<comment type="caution">
    <text evidence="2">The sequence shown here is derived from an EMBL/GenBank/DDBJ whole genome shotgun (WGS) entry which is preliminary data.</text>
</comment>
<dbReference type="InterPro" id="IPR000281">
    <property type="entry name" value="HTH_RpiR"/>
</dbReference>
<sequence length="261" mass="30958">MKNDCFSFIKFCNERIANSNDYNIARTIINHIEDIKILSLEKIAEEANISPASVSRFINKAGFESFQAFKYEFELFTRDVKMRRIISHTQRFMRTTIENMSESLYVDGLANLRQTKLNLDIDKLKEIVKLLKTSKSVTFIGDSHELADFYTLQLEMLVNDIPAYLINFYEFEKMYLNQLDHNDTIVFIGVYKEWFSDAQKEILDYAKERKIKIIAFVQEEDYLKEYADLLYVYGIPDSYNDGYYSLPYLNRLLCEMIYFKL</sequence>
<dbReference type="GO" id="GO:1901135">
    <property type="term" value="P:carbohydrate derivative metabolic process"/>
    <property type="evidence" value="ECO:0007669"/>
    <property type="project" value="InterPro"/>
</dbReference>
<gene>
    <name evidence="2" type="ORF">PM738_15175</name>
</gene>
<dbReference type="InterPro" id="IPR046348">
    <property type="entry name" value="SIS_dom_sf"/>
</dbReference>
<dbReference type="Pfam" id="PF01418">
    <property type="entry name" value="HTH_6"/>
    <property type="match status" value="1"/>
</dbReference>
<organism evidence="2 3">
    <name type="scientific">Thomasclavelia ramosa</name>
    <dbReference type="NCBI Taxonomy" id="1547"/>
    <lineage>
        <taxon>Bacteria</taxon>
        <taxon>Bacillati</taxon>
        <taxon>Bacillota</taxon>
        <taxon>Erysipelotrichia</taxon>
        <taxon>Erysipelotrichales</taxon>
        <taxon>Coprobacillaceae</taxon>
        <taxon>Thomasclavelia</taxon>
    </lineage>
</organism>
<evidence type="ECO:0000313" key="3">
    <source>
        <dbReference type="Proteomes" id="UP001211987"/>
    </source>
</evidence>
<dbReference type="Gene3D" id="3.40.50.10490">
    <property type="entry name" value="Glucose-6-phosphate isomerase like protein, domain 1"/>
    <property type="match status" value="1"/>
</dbReference>
<dbReference type="AlphaFoldDB" id="A0AB35IQ52"/>
<dbReference type="GeneID" id="64198088"/>
<dbReference type="GO" id="GO:0097367">
    <property type="term" value="F:carbohydrate derivative binding"/>
    <property type="evidence" value="ECO:0007669"/>
    <property type="project" value="InterPro"/>
</dbReference>
<dbReference type="InterPro" id="IPR047640">
    <property type="entry name" value="RpiR-like"/>
</dbReference>
<dbReference type="GO" id="GO:0003677">
    <property type="term" value="F:DNA binding"/>
    <property type="evidence" value="ECO:0007669"/>
    <property type="project" value="InterPro"/>
</dbReference>
<reference evidence="2" key="1">
    <citation type="submission" date="2023-01" db="EMBL/GenBank/DDBJ databases">
        <title>Human gut microbiome strain richness.</title>
        <authorList>
            <person name="Chen-Liaw A."/>
        </authorList>
    </citation>
    <scope>NUCLEOTIDE SEQUENCE</scope>
    <source>
        <strain evidence="2">1001217st2_G6_1001217B_191108</strain>
    </source>
</reference>
<protein>
    <submittedName>
        <fullName evidence="2">MurR/RpiR family transcriptional regulator</fullName>
    </submittedName>
</protein>
<dbReference type="Proteomes" id="UP001211987">
    <property type="component" value="Unassembled WGS sequence"/>
</dbReference>
<dbReference type="EMBL" id="JAQLKE010000032">
    <property type="protein sequence ID" value="MDB7085148.1"/>
    <property type="molecule type" value="Genomic_DNA"/>
</dbReference>
<proteinExistence type="predicted"/>
<evidence type="ECO:0000313" key="2">
    <source>
        <dbReference type="EMBL" id="MDB7085148.1"/>
    </source>
</evidence>
<dbReference type="Gene3D" id="1.10.10.10">
    <property type="entry name" value="Winged helix-like DNA-binding domain superfamily/Winged helix DNA-binding domain"/>
    <property type="match status" value="1"/>
</dbReference>
<evidence type="ECO:0000259" key="1">
    <source>
        <dbReference type="PROSITE" id="PS51071"/>
    </source>
</evidence>
<dbReference type="InterPro" id="IPR036388">
    <property type="entry name" value="WH-like_DNA-bd_sf"/>
</dbReference>
<dbReference type="GO" id="GO:0003700">
    <property type="term" value="F:DNA-binding transcription factor activity"/>
    <property type="evidence" value="ECO:0007669"/>
    <property type="project" value="InterPro"/>
</dbReference>
<dbReference type="PANTHER" id="PTHR30514:SF1">
    <property type="entry name" value="HTH-TYPE TRANSCRIPTIONAL REGULATOR HEXR-RELATED"/>
    <property type="match status" value="1"/>
</dbReference>
<dbReference type="InterPro" id="IPR009057">
    <property type="entry name" value="Homeodomain-like_sf"/>
</dbReference>